<dbReference type="Proteomes" id="UP001153069">
    <property type="component" value="Unassembled WGS sequence"/>
</dbReference>
<keyword evidence="2" id="KW-1185">Reference proteome</keyword>
<comment type="caution">
    <text evidence="1">The sequence shown here is derived from an EMBL/GenBank/DDBJ whole genome shotgun (WGS) entry which is preliminary data.</text>
</comment>
<dbReference type="AlphaFoldDB" id="A0A9N8HRB4"/>
<protein>
    <submittedName>
        <fullName evidence="1">Uncharacterized protein</fullName>
    </submittedName>
</protein>
<reference evidence="1" key="1">
    <citation type="submission" date="2020-06" db="EMBL/GenBank/DDBJ databases">
        <authorList>
            <consortium name="Plant Systems Biology data submission"/>
        </authorList>
    </citation>
    <scope>NUCLEOTIDE SEQUENCE</scope>
    <source>
        <strain evidence="1">D6</strain>
    </source>
</reference>
<name>A0A9N8HRB4_9STRA</name>
<accession>A0A9N8HRB4</accession>
<evidence type="ECO:0000313" key="2">
    <source>
        <dbReference type="Proteomes" id="UP001153069"/>
    </source>
</evidence>
<organism evidence="1 2">
    <name type="scientific">Seminavis robusta</name>
    <dbReference type="NCBI Taxonomy" id="568900"/>
    <lineage>
        <taxon>Eukaryota</taxon>
        <taxon>Sar</taxon>
        <taxon>Stramenopiles</taxon>
        <taxon>Ochrophyta</taxon>
        <taxon>Bacillariophyta</taxon>
        <taxon>Bacillariophyceae</taxon>
        <taxon>Bacillariophycidae</taxon>
        <taxon>Naviculales</taxon>
        <taxon>Naviculaceae</taxon>
        <taxon>Seminavis</taxon>
    </lineage>
</organism>
<gene>
    <name evidence="1" type="ORF">SEMRO_1546_G281420.1</name>
</gene>
<evidence type="ECO:0000313" key="1">
    <source>
        <dbReference type="EMBL" id="CAB9524513.1"/>
    </source>
</evidence>
<proteinExistence type="predicted"/>
<sequence length="165" mass="18939">MTPISKKNVTFGENYMVIFKEPSSECHEVWYSHEDFEVMKHDKCAETKEHGNHVEETQRELCCDEHDSPSKARRKNHVASILALQEEHRAHGVHDAKGLQMMSATLSKSDSRGAQERAQRDSLDAFQLHKECNVESLKAKSAEEYSKRIRAVSIRKHLVRPTRGV</sequence>
<dbReference type="EMBL" id="CAICTM010001544">
    <property type="protein sequence ID" value="CAB9524513.1"/>
    <property type="molecule type" value="Genomic_DNA"/>
</dbReference>